<accession>A0A378NSR8</accession>
<dbReference type="AlphaFoldDB" id="A0A378NSR8"/>
<reference evidence="1 2" key="1">
    <citation type="submission" date="2018-06" db="EMBL/GenBank/DDBJ databases">
        <authorList>
            <consortium name="Pathogen Informatics"/>
            <person name="Doyle S."/>
        </authorList>
    </citation>
    <scope>NUCLEOTIDE SEQUENCE [LARGE SCALE GENOMIC DNA]</scope>
    <source>
        <strain evidence="1 2">NCTC10571</strain>
    </source>
</reference>
<sequence length="470" mass="50329">MSKYRKMDEEDFDIIGEIYGNISNANTLYGEAKLNGARGHGFAAERANHLNDLLHGKSAVLKGDDFVKNGADRIVDGVNIQSKYCNSGSKCISECFENGRFRYVNPNGAPMQIEVPSDKYDDAVKAMKERIRRGQIPGVSDPTKATDIVRKGAFTYEQAKNIAKAGTIESLAYDATNGMIVGATTFGISATINFAVSIWNGDSFDIALEKATFTGLRIGGTAFASAILVGQLEKAGMHTVLMGTSQNIVKLIGPKASATLVNIFRESGTNIYGAAAMNNAAKLFRSNVITNVAAVVVTTAPDVINIFRGRISGKQLFKNLVKNGASVGGGAAGFAAGAAMGSVVPGIGTFVGGLVGAFVGGTIGNKAASKATSFIEDDAVEMIRIIEDNFKDLATDYLLNKKEVENIVESLGKKLSGDMLKDMFASDNKNLFAKKLLKPIIEFEVRKRKKIYLPTSEQKVRSLKMVLEKL</sequence>
<dbReference type="Proteomes" id="UP000255234">
    <property type="component" value="Unassembled WGS sequence"/>
</dbReference>
<evidence type="ECO:0000313" key="2">
    <source>
        <dbReference type="Proteomes" id="UP000255234"/>
    </source>
</evidence>
<name>A0A378NSR8_9FIRM</name>
<proteinExistence type="predicted"/>
<evidence type="ECO:0000313" key="1">
    <source>
        <dbReference type="EMBL" id="STY71411.1"/>
    </source>
</evidence>
<dbReference type="RefSeq" id="WP_204921242.1">
    <property type="nucleotide sequence ID" value="NZ_UGPP01000001.1"/>
</dbReference>
<protein>
    <submittedName>
        <fullName evidence="1">Inner membrane protein yeeR</fullName>
    </submittedName>
</protein>
<organism evidence="1 2">
    <name type="scientific">Megamonas hypermegale</name>
    <dbReference type="NCBI Taxonomy" id="158847"/>
    <lineage>
        <taxon>Bacteria</taxon>
        <taxon>Bacillati</taxon>
        <taxon>Bacillota</taxon>
        <taxon>Negativicutes</taxon>
        <taxon>Selenomonadales</taxon>
        <taxon>Selenomonadaceae</taxon>
        <taxon>Megamonas</taxon>
    </lineage>
</organism>
<dbReference type="EMBL" id="UGPP01000001">
    <property type="protein sequence ID" value="STY71411.1"/>
    <property type="molecule type" value="Genomic_DNA"/>
</dbReference>
<gene>
    <name evidence="1" type="primary">yeeR</name>
    <name evidence="1" type="ORF">NCTC10571_01567</name>
</gene>